<evidence type="ECO:0000256" key="1">
    <source>
        <dbReference type="SAM" id="MobiDB-lite"/>
    </source>
</evidence>
<evidence type="ECO:0000256" key="2">
    <source>
        <dbReference type="SAM" id="SignalP"/>
    </source>
</evidence>
<evidence type="ECO:0000313" key="3">
    <source>
        <dbReference type="EMBL" id="MFC4375333.1"/>
    </source>
</evidence>
<feature type="compositionally biased region" description="Gly residues" evidence="1">
    <location>
        <begin position="226"/>
        <end position="236"/>
    </location>
</feature>
<accession>A0ABV8VL86</accession>
<keyword evidence="4" id="KW-1185">Reference proteome</keyword>
<feature type="signal peptide" evidence="2">
    <location>
        <begin position="1"/>
        <end position="30"/>
    </location>
</feature>
<feature type="compositionally biased region" description="Pro residues" evidence="1">
    <location>
        <begin position="246"/>
        <end position="279"/>
    </location>
</feature>
<proteinExistence type="predicted"/>
<sequence length="286" mass="28209">MNGRSIAGRAAAVTAASIGALAMLATTAGAAPLDDGITHLTEIAGEEPTAVAGVGALSSFTQMVGSDTLRDISAQFIPFSYAAPTFGCGSNGPITTIIAAATVEGPGPRTETSLAPGDIRFSASPRHTGVPLASGLNVAWVNVNTGHSGIVGLDDQTEYDLPSLSKTVRSGAGTVVASMWGTIDYPGARCVMTPTVGTFVVPDLPVEPTEAPTAPPAPEPQEATGPGAGAGPGTGAGESSSGEPRLPAPTQQPPTPEPAAPAPTEEPAPAPEPERPAPPAALTVGG</sequence>
<dbReference type="RefSeq" id="WP_378561851.1">
    <property type="nucleotide sequence ID" value="NZ_JBHSDL010000014.1"/>
</dbReference>
<comment type="caution">
    <text evidence="3">The sequence shown here is derived from an EMBL/GenBank/DDBJ whole genome shotgun (WGS) entry which is preliminary data.</text>
</comment>
<gene>
    <name evidence="3" type="ORF">ACFO5K_14630</name>
</gene>
<keyword evidence="2" id="KW-0732">Signal</keyword>
<feature type="chain" id="PRO_5046124114" evidence="2">
    <location>
        <begin position="31"/>
        <end position="286"/>
    </location>
</feature>
<dbReference type="Proteomes" id="UP001595844">
    <property type="component" value="Unassembled WGS sequence"/>
</dbReference>
<dbReference type="EMBL" id="JBHSDL010000014">
    <property type="protein sequence ID" value="MFC4375333.1"/>
    <property type="molecule type" value="Genomic_DNA"/>
</dbReference>
<protein>
    <submittedName>
        <fullName evidence="3">Uncharacterized protein</fullName>
    </submittedName>
</protein>
<organism evidence="3 4">
    <name type="scientific">Nocardia halotolerans</name>
    <dbReference type="NCBI Taxonomy" id="1755878"/>
    <lineage>
        <taxon>Bacteria</taxon>
        <taxon>Bacillati</taxon>
        <taxon>Actinomycetota</taxon>
        <taxon>Actinomycetes</taxon>
        <taxon>Mycobacteriales</taxon>
        <taxon>Nocardiaceae</taxon>
        <taxon>Nocardia</taxon>
    </lineage>
</organism>
<name>A0ABV8VL86_9NOCA</name>
<reference evidence="4" key="1">
    <citation type="journal article" date="2019" name="Int. J. Syst. Evol. Microbiol.">
        <title>The Global Catalogue of Microorganisms (GCM) 10K type strain sequencing project: providing services to taxonomists for standard genome sequencing and annotation.</title>
        <authorList>
            <consortium name="The Broad Institute Genomics Platform"/>
            <consortium name="The Broad Institute Genome Sequencing Center for Infectious Disease"/>
            <person name="Wu L."/>
            <person name="Ma J."/>
        </authorList>
    </citation>
    <scope>NUCLEOTIDE SEQUENCE [LARGE SCALE GENOMIC DNA]</scope>
    <source>
        <strain evidence="4">IBRC-M 10490</strain>
    </source>
</reference>
<feature type="region of interest" description="Disordered" evidence="1">
    <location>
        <begin position="203"/>
        <end position="286"/>
    </location>
</feature>
<evidence type="ECO:0000313" key="4">
    <source>
        <dbReference type="Proteomes" id="UP001595844"/>
    </source>
</evidence>